<accession>A0AA89KY11</accession>
<protein>
    <recommendedName>
        <fullName evidence="4">WxL domain-containing protein</fullName>
    </recommendedName>
</protein>
<evidence type="ECO:0000313" key="3">
    <source>
        <dbReference type="Proteomes" id="UP000050823"/>
    </source>
</evidence>
<dbReference type="RefSeq" id="WP_057907708.1">
    <property type="nucleotide sequence ID" value="NZ_AYZB01000005.1"/>
</dbReference>
<feature type="signal peptide" evidence="1">
    <location>
        <begin position="1"/>
        <end position="26"/>
    </location>
</feature>
<gene>
    <name evidence="2" type="ORF">FC90_GL001159</name>
</gene>
<keyword evidence="1" id="KW-0732">Signal</keyword>
<sequence>MKTRFKSLTILGGIAILFAHYQTISAAEPPISNQSAQSSAVVADSKELQPISEPSTSVIAPPTIELSQSNVNTKTGFTQVQTAAELKTALENGNSVQLAADITLNHDAARIQLGKSNPQNITIDGTDPITGQHHHLDIIDSLVATGTTYLNFGANMAGKTIEFTNLKLTNNNYYGLCHPVLDSYSKGSTLLLNNVEYTSNAAQALHLIYGVIAFSGNNTITQTNGIYSQEFAETGRLDFNGGTTTINHTGSGTYGLLRVDQVPTDGVAPGIQVADGAKVAITTNNAIFPTVGLGIPHIDIESKGTGSDLTMNAGAQIFNVTGNSGSKTVATNGASISVTKGTNFYQTGNTNQTINATNNSHINLQLSGVLYNLAQTQAPMHAAQNSTIDIKTTGPLSNSSQTKSPITADQESTINLTSDSNLFNGYVQDTPVSATNKSQISLKAGKDLFTNIYNPTTGNPAMQVTTDSTSKMNLAAQDAFIRNAQTNSDFKLAVGGELVATFGQYYANASARKFFFDFQDNSVINLTINGPQSIANGLIPLGMAGSYMQIGDHSQVTVNNQTTTAQPLLLGASTGNSLVAIGDADVTFNNNTVAETPIFDHINLHLENPGDTNARPRYRGITLTEKNQSKTVFPFVHFTASIGTSTTVSSTDDTFRTKLVNLKDTKGLTQFHLHDPLPPEILTLENTSGLPADDVHQFNFDLHGTATPGSELNVNFLTAVDQSLLAGPKKAAASNQTYQYQWLATMPTEQHKIVLEANYPAPYTLTNPTRKILKDIPPPQLAFLKAPTHFEFTAVSLSNSKSPIYSYDATSDADLIISDPRNGNRGDWSVQVNLTKQLTATPANLPTSTLEDALIWTKDAQSTPLKLNIPQHLFSKAGYTSSDSTPDVADLSSLLKSTLQAQFPAGPKIANEPYTAELEFILVSAPY</sequence>
<name>A0AA89KY11_9LACO</name>
<reference evidence="2 3" key="1">
    <citation type="journal article" date="2015" name="Genome Announc.">
        <title>Expanding the biotechnology potential of lactobacilli through comparative genomics of 213 strains and associated genera.</title>
        <authorList>
            <person name="Sun Z."/>
            <person name="Harris H.M."/>
            <person name="McCann A."/>
            <person name="Guo C."/>
            <person name="Argimon S."/>
            <person name="Zhang W."/>
            <person name="Yang X."/>
            <person name="Jeffery I.B."/>
            <person name="Cooney J.C."/>
            <person name="Kagawa T.F."/>
            <person name="Liu W."/>
            <person name="Song Y."/>
            <person name="Salvetti E."/>
            <person name="Wrobel A."/>
            <person name="Rasinkangas P."/>
            <person name="Parkhill J."/>
            <person name="Rea M.C."/>
            <person name="O'Sullivan O."/>
            <person name="Ritari J."/>
            <person name="Douillard F.P."/>
            <person name="Paul Ross R."/>
            <person name="Yang R."/>
            <person name="Briner A.E."/>
            <person name="Felis G.E."/>
            <person name="de Vos W.M."/>
            <person name="Barrangou R."/>
            <person name="Klaenhammer T.R."/>
            <person name="Caufield P.W."/>
            <person name="Cui Y."/>
            <person name="Zhang H."/>
            <person name="O'Toole P.W."/>
        </authorList>
    </citation>
    <scope>NUCLEOTIDE SEQUENCE [LARGE SCALE GENOMIC DNA]</scope>
    <source>
        <strain evidence="2 3">DSM 20719</strain>
    </source>
</reference>
<dbReference type="EMBL" id="AYZB01000005">
    <property type="protein sequence ID" value="KRM23920.1"/>
    <property type="molecule type" value="Genomic_DNA"/>
</dbReference>
<proteinExistence type="predicted"/>
<organism evidence="2 3">
    <name type="scientific">Latilactobacillus graminis DSM 20719</name>
    <dbReference type="NCBI Taxonomy" id="1423752"/>
    <lineage>
        <taxon>Bacteria</taxon>
        <taxon>Bacillati</taxon>
        <taxon>Bacillota</taxon>
        <taxon>Bacilli</taxon>
        <taxon>Lactobacillales</taxon>
        <taxon>Lactobacillaceae</taxon>
        <taxon>Latilactobacillus</taxon>
    </lineage>
</organism>
<dbReference type="AlphaFoldDB" id="A0AA89KY11"/>
<feature type="chain" id="PRO_5041694391" description="WxL domain-containing protein" evidence="1">
    <location>
        <begin position="27"/>
        <end position="927"/>
    </location>
</feature>
<dbReference type="Proteomes" id="UP000050823">
    <property type="component" value="Unassembled WGS sequence"/>
</dbReference>
<evidence type="ECO:0000256" key="1">
    <source>
        <dbReference type="SAM" id="SignalP"/>
    </source>
</evidence>
<evidence type="ECO:0008006" key="4">
    <source>
        <dbReference type="Google" id="ProtNLM"/>
    </source>
</evidence>
<evidence type="ECO:0000313" key="2">
    <source>
        <dbReference type="EMBL" id="KRM23920.1"/>
    </source>
</evidence>
<comment type="caution">
    <text evidence="2">The sequence shown here is derived from an EMBL/GenBank/DDBJ whole genome shotgun (WGS) entry which is preliminary data.</text>
</comment>